<evidence type="ECO:0000313" key="2">
    <source>
        <dbReference type="Proteomes" id="UP000248330"/>
    </source>
</evidence>
<gene>
    <name evidence="1" type="ORF">C8D93_1152</name>
</gene>
<evidence type="ECO:0000313" key="1">
    <source>
        <dbReference type="EMBL" id="PXV63693.1"/>
    </source>
</evidence>
<reference evidence="1 2" key="1">
    <citation type="submission" date="2018-04" db="EMBL/GenBank/DDBJ databases">
        <title>Genomic Encyclopedia of Type Strains, Phase IV (KMG-IV): sequencing the most valuable type-strain genomes for metagenomic binning, comparative biology and taxonomic classification.</title>
        <authorList>
            <person name="Goeker M."/>
        </authorList>
    </citation>
    <scope>NUCLEOTIDE SEQUENCE [LARGE SCALE GENOMIC DNA]</scope>
    <source>
        <strain evidence="1 2">DSM 104150</strain>
    </source>
</reference>
<keyword evidence="2" id="KW-1185">Reference proteome</keyword>
<organism evidence="1 2">
    <name type="scientific">Sinimarinibacterium flocculans</name>
    <dbReference type="NCBI Taxonomy" id="985250"/>
    <lineage>
        <taxon>Bacteria</taxon>
        <taxon>Pseudomonadati</taxon>
        <taxon>Pseudomonadota</taxon>
        <taxon>Gammaproteobacteria</taxon>
        <taxon>Nevskiales</taxon>
        <taxon>Nevskiaceae</taxon>
        <taxon>Sinimarinibacterium</taxon>
    </lineage>
</organism>
<protein>
    <submittedName>
        <fullName evidence="1">Uncharacterized protein</fullName>
    </submittedName>
</protein>
<name>A0A318DZQ3_9GAMM</name>
<dbReference type="EMBL" id="QICN01000015">
    <property type="protein sequence ID" value="PXV63693.1"/>
    <property type="molecule type" value="Genomic_DNA"/>
</dbReference>
<dbReference type="AlphaFoldDB" id="A0A318DZQ3"/>
<dbReference type="Proteomes" id="UP000248330">
    <property type="component" value="Unassembled WGS sequence"/>
</dbReference>
<dbReference type="RefSeq" id="WP_146216668.1">
    <property type="nucleotide sequence ID" value="NZ_CAWNXA010000015.1"/>
</dbReference>
<comment type="caution">
    <text evidence="1">The sequence shown here is derived from an EMBL/GenBank/DDBJ whole genome shotgun (WGS) entry which is preliminary data.</text>
</comment>
<proteinExistence type="predicted"/>
<accession>A0A318DZQ3</accession>
<sequence>MTYSPATKELIALIWIEMRAYPRGTPAHRLWHGALKVFCDKTIVENRLRKWAAYAARNPDDENLIRFETIESAFGVVADRFPSRWKSAFHIEQVLKFLSREGDKYADLVIQSRENFPRFKPGEIRRNRAFVESELQVDRYANRDSVDAERVQRAWQIAGDALQHLYNRYSLHREKRKPKGAIHPIGWCNVCWRVGTSRGKRIYLCGEHTPGSTAYKKAHLAKLWIPMDHPANESNAYFSLRYKELRRSVPTEIREASSLFLMEDLVGCHFDLDSISEYRVQGWDYDGVFPAVTRFIQRRLGGRLSIANAKGVLAVIDPVARKHAAAHVRVHDALVKDERLYVQRLMLAETFLVTWEARRRSHGGKRWKREAGDKPKFIVTLA</sequence>